<proteinExistence type="predicted"/>
<gene>
    <name evidence="2" type="ORF">GCM10022240_15690</name>
</gene>
<dbReference type="CDD" id="cd00146">
    <property type="entry name" value="PKD"/>
    <property type="match status" value="1"/>
</dbReference>
<evidence type="ECO:0000313" key="2">
    <source>
        <dbReference type="EMBL" id="GAA3764234.1"/>
    </source>
</evidence>
<organism evidence="2 3">
    <name type="scientific">Microbacterium kribbense</name>
    <dbReference type="NCBI Taxonomy" id="433645"/>
    <lineage>
        <taxon>Bacteria</taxon>
        <taxon>Bacillati</taxon>
        <taxon>Actinomycetota</taxon>
        <taxon>Actinomycetes</taxon>
        <taxon>Micrococcales</taxon>
        <taxon>Microbacteriaceae</taxon>
        <taxon>Microbacterium</taxon>
    </lineage>
</organism>
<dbReference type="Gene3D" id="2.60.40.10">
    <property type="entry name" value="Immunoglobulins"/>
    <property type="match status" value="1"/>
</dbReference>
<keyword evidence="3" id="KW-1185">Reference proteome</keyword>
<feature type="domain" description="PKD" evidence="1">
    <location>
        <begin position="87"/>
        <end position="138"/>
    </location>
</feature>
<comment type="caution">
    <text evidence="2">The sequence shown here is derived from an EMBL/GenBank/DDBJ whole genome shotgun (WGS) entry which is preliminary data.</text>
</comment>
<name>A0ABP7GM02_9MICO</name>
<evidence type="ECO:0000313" key="3">
    <source>
        <dbReference type="Proteomes" id="UP001500540"/>
    </source>
</evidence>
<protein>
    <recommendedName>
        <fullName evidence="1">PKD domain-containing protein</fullName>
    </recommendedName>
</protein>
<dbReference type="EMBL" id="BAABAF010000005">
    <property type="protein sequence ID" value="GAA3764234.1"/>
    <property type="molecule type" value="Genomic_DNA"/>
</dbReference>
<sequence length="190" mass="19877">MDCVSPTVACAGGVTPSPKPSPTPTQRTIPAITLTDLVSFRPAPPRLASEPDGIGVAGLPLNLVATTSMQRLTGTLFDFPVTVRFAPHHYDWHYGDGATQTTAGGGATWAATGDPQFTPTPTSHTYTQRGTYTASVTVFYAPDVNFGDGIWRPVAGYVTATSTTQSIRILEARTALVAHTCVEDPAGPGC</sequence>
<dbReference type="InterPro" id="IPR000601">
    <property type="entry name" value="PKD_dom"/>
</dbReference>
<evidence type="ECO:0000259" key="1">
    <source>
        <dbReference type="PROSITE" id="PS50093"/>
    </source>
</evidence>
<dbReference type="PROSITE" id="PS50093">
    <property type="entry name" value="PKD"/>
    <property type="match status" value="1"/>
</dbReference>
<accession>A0ABP7GM02</accession>
<dbReference type="Proteomes" id="UP001500540">
    <property type="component" value="Unassembled WGS sequence"/>
</dbReference>
<reference evidence="3" key="1">
    <citation type="journal article" date="2019" name="Int. J. Syst. Evol. Microbiol.">
        <title>The Global Catalogue of Microorganisms (GCM) 10K type strain sequencing project: providing services to taxonomists for standard genome sequencing and annotation.</title>
        <authorList>
            <consortium name="The Broad Institute Genomics Platform"/>
            <consortium name="The Broad Institute Genome Sequencing Center for Infectious Disease"/>
            <person name="Wu L."/>
            <person name="Ma J."/>
        </authorList>
    </citation>
    <scope>NUCLEOTIDE SEQUENCE [LARGE SCALE GENOMIC DNA]</scope>
    <source>
        <strain evidence="3">JCM 16950</strain>
    </source>
</reference>
<dbReference type="InterPro" id="IPR013783">
    <property type="entry name" value="Ig-like_fold"/>
</dbReference>